<keyword evidence="2" id="KW-1185">Reference proteome</keyword>
<dbReference type="Proteomes" id="UP001055072">
    <property type="component" value="Unassembled WGS sequence"/>
</dbReference>
<evidence type="ECO:0000313" key="1">
    <source>
        <dbReference type="EMBL" id="KAI0082909.1"/>
    </source>
</evidence>
<gene>
    <name evidence="1" type="ORF">BDY19DRAFT_1061177</name>
</gene>
<comment type="caution">
    <text evidence="1">The sequence shown here is derived from an EMBL/GenBank/DDBJ whole genome shotgun (WGS) entry which is preliminary data.</text>
</comment>
<organism evidence="1 2">
    <name type="scientific">Irpex rosettiformis</name>
    <dbReference type="NCBI Taxonomy" id="378272"/>
    <lineage>
        <taxon>Eukaryota</taxon>
        <taxon>Fungi</taxon>
        <taxon>Dikarya</taxon>
        <taxon>Basidiomycota</taxon>
        <taxon>Agaricomycotina</taxon>
        <taxon>Agaricomycetes</taxon>
        <taxon>Polyporales</taxon>
        <taxon>Irpicaceae</taxon>
        <taxon>Irpex</taxon>
    </lineage>
</organism>
<proteinExistence type="predicted"/>
<protein>
    <submittedName>
        <fullName evidence="1">Uncharacterized protein</fullName>
    </submittedName>
</protein>
<accession>A0ACB8TLS5</accession>
<dbReference type="EMBL" id="MU275108">
    <property type="protein sequence ID" value="KAI0082909.1"/>
    <property type="molecule type" value="Genomic_DNA"/>
</dbReference>
<reference evidence="1" key="1">
    <citation type="journal article" date="2021" name="Environ. Microbiol.">
        <title>Gene family expansions and transcriptome signatures uncover fungal adaptations to wood decay.</title>
        <authorList>
            <person name="Hage H."/>
            <person name="Miyauchi S."/>
            <person name="Viragh M."/>
            <person name="Drula E."/>
            <person name="Min B."/>
            <person name="Chaduli D."/>
            <person name="Navarro D."/>
            <person name="Favel A."/>
            <person name="Norest M."/>
            <person name="Lesage-Meessen L."/>
            <person name="Balint B."/>
            <person name="Merenyi Z."/>
            <person name="de Eugenio L."/>
            <person name="Morin E."/>
            <person name="Martinez A.T."/>
            <person name="Baldrian P."/>
            <person name="Stursova M."/>
            <person name="Martinez M.J."/>
            <person name="Novotny C."/>
            <person name="Magnuson J.K."/>
            <person name="Spatafora J.W."/>
            <person name="Maurice S."/>
            <person name="Pangilinan J."/>
            <person name="Andreopoulos W."/>
            <person name="LaButti K."/>
            <person name="Hundley H."/>
            <person name="Na H."/>
            <person name="Kuo A."/>
            <person name="Barry K."/>
            <person name="Lipzen A."/>
            <person name="Henrissat B."/>
            <person name="Riley R."/>
            <person name="Ahrendt S."/>
            <person name="Nagy L.G."/>
            <person name="Grigoriev I.V."/>
            <person name="Martin F."/>
            <person name="Rosso M.N."/>
        </authorList>
    </citation>
    <scope>NUCLEOTIDE SEQUENCE</scope>
    <source>
        <strain evidence="1">CBS 384.51</strain>
    </source>
</reference>
<name>A0ACB8TLS5_9APHY</name>
<evidence type="ECO:0000313" key="2">
    <source>
        <dbReference type="Proteomes" id="UP001055072"/>
    </source>
</evidence>
<sequence length="69" mass="7561">MPLDISLVVSIPAPLPPHSQGGNGDELELAVGPDGKVLILYQNIVLIRRASFKELNREYLLVIANESHE</sequence>